<dbReference type="GO" id="GO:0030690">
    <property type="term" value="C:Noc1p-Noc2p complex"/>
    <property type="evidence" value="ECO:0007669"/>
    <property type="project" value="TreeGrafter"/>
</dbReference>
<dbReference type="GO" id="GO:0005654">
    <property type="term" value="C:nucleoplasm"/>
    <property type="evidence" value="ECO:0007669"/>
    <property type="project" value="TreeGrafter"/>
</dbReference>
<evidence type="ECO:0000256" key="1">
    <source>
        <dbReference type="ARBA" id="ARBA00004123"/>
    </source>
</evidence>
<comment type="subcellular location">
    <subcellularLocation>
        <location evidence="1">Nucleus</location>
    </subcellularLocation>
</comment>
<dbReference type="Pfam" id="PF03715">
    <property type="entry name" value="Noc2"/>
    <property type="match status" value="1"/>
</dbReference>
<dbReference type="EMBL" id="CP056065">
    <property type="protein sequence ID" value="UKJ88278.1"/>
    <property type="molecule type" value="Genomic_DNA"/>
</dbReference>
<gene>
    <name evidence="5" type="ORF">MACJ_000722</name>
</gene>
<sequence length="670" mass="76744">MKRNRKNEEEEEIEGSESDFDEDLDYDSPDEDSDSEESEDAFVEEDVESESSDYDLDDEEASEPDSELSDAEFDEDTKLPVLTLKLSETLLKNASSHANNAIKKLVVTFSSVVSSVASNQIKLTSGSDVKKPAKDSNVKLKFKYLKNENKRLLKGTASRFSDSKKIPAKRYVIKDTDVYNTFVSKTADVMSDYMKEKTIFSNKEEVLAVAPMVRRFLSTSLLQLAFTFDDFDLTRSTLISLTSTHVMRWICVFRHLNNQFVKVVCSLMTAHPQKLTRINCFQFLSEYLKCVTDAKLMSIQLSPRAYLISFSKLSDSERKNASNESLNLLLKRCYSSHVKAVMNGVTLKNFSLIKLTQNCISELYLQAARDNLYVHAFKSIRDLAFNVRREWNSSNHKNSKKDSVGNKSKKRKMGEYENELDQAKHKPSMQFEVCSWGFIESINIWISVISKSGENMKALVYPLVTVINALVKIKINSKRYVPLVLHLLTALNQLSDGVNKFIPIGSFIFFVLDTLKSFKHNKPVKDEMEKSDDIMIKLKLSKKNLHSDQVRKLLYKHVELVLVDHLGLVSLNPSFPEFTNPVTHILKRHIRSLSVPSEFKNAVNALFKVMKESSDTVIDKREELPPEPMDILKVFEGTKVAMHEYRRELLSKYQLMNREKLLSTLQVNKL</sequence>
<dbReference type="OrthoDB" id="2414723at2759"/>
<evidence type="ECO:0008006" key="7">
    <source>
        <dbReference type="Google" id="ProtNLM"/>
    </source>
</evidence>
<dbReference type="GO" id="GO:0030691">
    <property type="term" value="C:Noc2p-Noc3p complex"/>
    <property type="evidence" value="ECO:0007669"/>
    <property type="project" value="TreeGrafter"/>
</dbReference>
<name>A0A976M4I8_THEOR</name>
<comment type="similarity">
    <text evidence="2">Belongs to the NOC2 family.</text>
</comment>
<organism evidence="5 6">
    <name type="scientific">Theileria orientalis</name>
    <dbReference type="NCBI Taxonomy" id="68886"/>
    <lineage>
        <taxon>Eukaryota</taxon>
        <taxon>Sar</taxon>
        <taxon>Alveolata</taxon>
        <taxon>Apicomplexa</taxon>
        <taxon>Aconoidasida</taxon>
        <taxon>Piroplasmida</taxon>
        <taxon>Theileriidae</taxon>
        <taxon>Theileria</taxon>
    </lineage>
</organism>
<dbReference type="AlphaFoldDB" id="A0A976M4I8"/>
<evidence type="ECO:0000256" key="3">
    <source>
        <dbReference type="ARBA" id="ARBA00023242"/>
    </source>
</evidence>
<dbReference type="PANTHER" id="PTHR12687:SF4">
    <property type="entry name" value="NUCLEOLAR COMPLEX PROTEIN 2 HOMOLOG"/>
    <property type="match status" value="1"/>
</dbReference>
<feature type="region of interest" description="Disordered" evidence="4">
    <location>
        <begin position="1"/>
        <end position="74"/>
    </location>
</feature>
<feature type="region of interest" description="Disordered" evidence="4">
    <location>
        <begin position="394"/>
        <end position="419"/>
    </location>
</feature>
<protein>
    <recommendedName>
        <fullName evidence="7">Nucleolar complex protein 2</fullName>
    </recommendedName>
</protein>
<dbReference type="PANTHER" id="PTHR12687">
    <property type="entry name" value="NUCLEOLAR COMPLEX 2 AND RAD4-RELATED"/>
    <property type="match status" value="1"/>
</dbReference>
<dbReference type="InterPro" id="IPR005343">
    <property type="entry name" value="Noc2"/>
</dbReference>
<accession>A0A976M4I8</accession>
<proteinExistence type="inferred from homology"/>
<evidence type="ECO:0000313" key="5">
    <source>
        <dbReference type="EMBL" id="UKJ88278.1"/>
    </source>
</evidence>
<feature type="compositionally biased region" description="Acidic residues" evidence="4">
    <location>
        <begin position="9"/>
        <end position="74"/>
    </location>
</feature>
<dbReference type="Proteomes" id="UP000244803">
    <property type="component" value="Chromosome 1"/>
</dbReference>
<reference evidence="5" key="1">
    <citation type="submission" date="2022-07" db="EMBL/GenBank/DDBJ databases">
        <title>Evaluation of T. orientalis genome assembly methods using nanopore sequencing and analysis of variation between genomes.</title>
        <authorList>
            <person name="Yam J."/>
            <person name="Micallef M.L."/>
            <person name="Liu M."/>
            <person name="Djordjevic S.P."/>
            <person name="Bogema D.R."/>
            <person name="Jenkins C."/>
        </authorList>
    </citation>
    <scope>NUCLEOTIDE SEQUENCE</scope>
    <source>
        <strain evidence="5">Fish Creek</strain>
    </source>
</reference>
<evidence type="ECO:0000313" key="6">
    <source>
        <dbReference type="Proteomes" id="UP000244803"/>
    </source>
</evidence>
<dbReference type="GO" id="GO:0005730">
    <property type="term" value="C:nucleolus"/>
    <property type="evidence" value="ECO:0007669"/>
    <property type="project" value="TreeGrafter"/>
</dbReference>
<evidence type="ECO:0000256" key="4">
    <source>
        <dbReference type="SAM" id="MobiDB-lite"/>
    </source>
</evidence>
<evidence type="ECO:0000256" key="2">
    <source>
        <dbReference type="ARBA" id="ARBA00005907"/>
    </source>
</evidence>
<dbReference type="GO" id="GO:0042273">
    <property type="term" value="P:ribosomal large subunit biogenesis"/>
    <property type="evidence" value="ECO:0007669"/>
    <property type="project" value="TreeGrafter"/>
</dbReference>
<keyword evidence="3" id="KW-0539">Nucleus</keyword>